<dbReference type="Pfam" id="PF00656">
    <property type="entry name" value="Peptidase_C14"/>
    <property type="match status" value="1"/>
</dbReference>
<dbReference type="InterPro" id="IPR029030">
    <property type="entry name" value="Caspase-like_dom_sf"/>
</dbReference>
<dbReference type="SUPFAM" id="SSF52129">
    <property type="entry name" value="Caspase-like"/>
    <property type="match status" value="1"/>
</dbReference>
<feature type="region of interest" description="Disordered" evidence="3">
    <location>
        <begin position="1"/>
        <end position="75"/>
    </location>
</feature>
<sequence>MSNLNTTNNANRVSRRVTTTSVTRTHSICTTSESSFSRNSSVNRSLQPTTSWYSPAGNVRAPPGRNQMLTNGSIGDAKRFSYNPSGSSASFVPNDSFGNASGISSPSSTSPPVIPTPRSSNCELERYDLSKPACVAIFHHEFKNNPAMFREGSKRDYELLLNFFGELNANVKYRCEDYKAKKVKETVKKIRNKNFDKYSCLIVIIMSHGEAKDQIWALDKCYNLEADVVDRIRENRSLRAKPKLFIVQACKGEAMMEPDYTPTAPSAMNIMKCYSTYDGTVSFRDTNEGSFFIQTLIKLIKENPLKDISHVLVLLRNKFITGRIMQAPTDTSTLTKAFYFADLKKP</sequence>
<name>A0ABM1YUS8_AEDAL</name>
<dbReference type="GeneID" id="109401537"/>
<dbReference type="Gene3D" id="3.40.50.1460">
    <property type="match status" value="1"/>
</dbReference>
<dbReference type="SMART" id="SM00115">
    <property type="entry name" value="CASc"/>
    <property type="match status" value="1"/>
</dbReference>
<evidence type="ECO:0000256" key="1">
    <source>
        <dbReference type="ARBA" id="ARBA00010134"/>
    </source>
</evidence>
<dbReference type="InterPro" id="IPR015917">
    <property type="entry name" value="Pept_C14A"/>
</dbReference>
<dbReference type="EnsemblMetazoa" id="AALFPA23_012316.R17644">
    <property type="protein sequence ID" value="AALFPA23_012316.P17644"/>
    <property type="gene ID" value="AALFPA23_012316"/>
</dbReference>
<dbReference type="PANTHER" id="PTHR10454">
    <property type="entry name" value="CASPASE"/>
    <property type="match status" value="1"/>
</dbReference>
<dbReference type="PANTHER" id="PTHR10454:SF232">
    <property type="entry name" value="AT03047P-RELATED"/>
    <property type="match status" value="1"/>
</dbReference>
<dbReference type="PROSITE" id="PS50208">
    <property type="entry name" value="CASPASE_P20"/>
    <property type="match status" value="1"/>
</dbReference>
<evidence type="ECO:0000313" key="7">
    <source>
        <dbReference type="Proteomes" id="UP000069940"/>
    </source>
</evidence>
<evidence type="ECO:0000259" key="5">
    <source>
        <dbReference type="PROSITE" id="PS50208"/>
    </source>
</evidence>
<evidence type="ECO:0000256" key="3">
    <source>
        <dbReference type="SAM" id="MobiDB-lite"/>
    </source>
</evidence>
<organism evidence="6 7">
    <name type="scientific">Aedes albopictus</name>
    <name type="common">Asian tiger mosquito</name>
    <name type="synonym">Stegomyia albopicta</name>
    <dbReference type="NCBI Taxonomy" id="7160"/>
    <lineage>
        <taxon>Eukaryota</taxon>
        <taxon>Metazoa</taxon>
        <taxon>Ecdysozoa</taxon>
        <taxon>Arthropoda</taxon>
        <taxon>Hexapoda</taxon>
        <taxon>Insecta</taxon>
        <taxon>Pterygota</taxon>
        <taxon>Neoptera</taxon>
        <taxon>Endopterygota</taxon>
        <taxon>Diptera</taxon>
        <taxon>Nematocera</taxon>
        <taxon>Culicoidea</taxon>
        <taxon>Culicidae</taxon>
        <taxon>Culicinae</taxon>
        <taxon>Aedini</taxon>
        <taxon>Aedes</taxon>
        <taxon>Stegomyia</taxon>
    </lineage>
</organism>
<dbReference type="PROSITE" id="PS50207">
    <property type="entry name" value="CASPASE_P10"/>
    <property type="match status" value="1"/>
</dbReference>
<evidence type="ECO:0000256" key="2">
    <source>
        <dbReference type="RuleBase" id="RU003971"/>
    </source>
</evidence>
<dbReference type="InterPro" id="IPR001309">
    <property type="entry name" value="Pept_C14_p20"/>
</dbReference>
<dbReference type="InterPro" id="IPR011600">
    <property type="entry name" value="Pept_C14_caspase"/>
</dbReference>
<comment type="similarity">
    <text evidence="1 2">Belongs to the peptidase C14A family.</text>
</comment>
<feature type="compositionally biased region" description="Low complexity" evidence="3">
    <location>
        <begin position="1"/>
        <end position="45"/>
    </location>
</feature>
<keyword evidence="7" id="KW-1185">Reference proteome</keyword>
<evidence type="ECO:0000259" key="4">
    <source>
        <dbReference type="PROSITE" id="PS50207"/>
    </source>
</evidence>
<dbReference type="InterPro" id="IPR002138">
    <property type="entry name" value="Pept_C14_p10"/>
</dbReference>
<dbReference type="InterPro" id="IPR002398">
    <property type="entry name" value="Pept_C14"/>
</dbReference>
<evidence type="ECO:0008006" key="8">
    <source>
        <dbReference type="Google" id="ProtNLM"/>
    </source>
</evidence>
<proteinExistence type="inferred from homology"/>
<reference evidence="6" key="2">
    <citation type="submission" date="2025-05" db="UniProtKB">
        <authorList>
            <consortium name="EnsemblMetazoa"/>
        </authorList>
    </citation>
    <scope>IDENTIFICATION</scope>
    <source>
        <strain evidence="6">Foshan</strain>
    </source>
</reference>
<feature type="domain" description="Caspase family p20" evidence="5">
    <location>
        <begin position="130"/>
        <end position="254"/>
    </location>
</feature>
<reference evidence="7" key="1">
    <citation type="journal article" date="2015" name="Proc. Natl. Acad. Sci. U.S.A.">
        <title>Genome sequence of the Asian Tiger mosquito, Aedes albopictus, reveals insights into its biology, genetics, and evolution.</title>
        <authorList>
            <person name="Chen X.G."/>
            <person name="Jiang X."/>
            <person name="Gu J."/>
            <person name="Xu M."/>
            <person name="Wu Y."/>
            <person name="Deng Y."/>
            <person name="Zhang C."/>
            <person name="Bonizzoni M."/>
            <person name="Dermauw W."/>
            <person name="Vontas J."/>
            <person name="Armbruster P."/>
            <person name="Huang X."/>
            <person name="Yang Y."/>
            <person name="Zhang H."/>
            <person name="He W."/>
            <person name="Peng H."/>
            <person name="Liu Y."/>
            <person name="Wu K."/>
            <person name="Chen J."/>
            <person name="Lirakis M."/>
            <person name="Topalis P."/>
            <person name="Van Leeuwen T."/>
            <person name="Hall A.B."/>
            <person name="Jiang X."/>
            <person name="Thorpe C."/>
            <person name="Mueller R.L."/>
            <person name="Sun C."/>
            <person name="Waterhouse R.M."/>
            <person name="Yan G."/>
            <person name="Tu Z.J."/>
            <person name="Fang X."/>
            <person name="James A.A."/>
        </authorList>
    </citation>
    <scope>NUCLEOTIDE SEQUENCE [LARGE SCALE GENOMIC DNA]</scope>
    <source>
        <strain evidence="7">Foshan</strain>
    </source>
</reference>
<dbReference type="RefSeq" id="XP_029724524.2">
    <property type="nucleotide sequence ID" value="XM_029868664.2"/>
</dbReference>
<evidence type="ECO:0000313" key="6">
    <source>
        <dbReference type="EnsemblMetazoa" id="AALFPA23_012316.P17644"/>
    </source>
</evidence>
<protein>
    <recommendedName>
        <fullName evidence="8">Caspase</fullName>
    </recommendedName>
</protein>
<accession>A0ABM1YUS8</accession>
<feature type="domain" description="Caspase family p10" evidence="4">
    <location>
        <begin position="260"/>
        <end position="342"/>
    </location>
</feature>
<dbReference type="Proteomes" id="UP000069940">
    <property type="component" value="Unassembled WGS sequence"/>
</dbReference>
<dbReference type="PRINTS" id="PR00376">
    <property type="entry name" value="IL1BCENZYME"/>
</dbReference>